<feature type="chain" id="PRO_5013669242" description="cellulase" evidence="8">
    <location>
        <begin position="24"/>
        <end position="361"/>
    </location>
</feature>
<evidence type="ECO:0000256" key="2">
    <source>
        <dbReference type="ARBA" id="ARBA00009209"/>
    </source>
</evidence>
<evidence type="ECO:0000256" key="8">
    <source>
        <dbReference type="SAM" id="SignalP"/>
    </source>
</evidence>
<organism evidence="9 10">
    <name type="scientific">Paracoccus yeei</name>
    <dbReference type="NCBI Taxonomy" id="147645"/>
    <lineage>
        <taxon>Bacteria</taxon>
        <taxon>Pseudomonadati</taxon>
        <taxon>Pseudomonadota</taxon>
        <taxon>Alphaproteobacteria</taxon>
        <taxon>Rhodobacterales</taxon>
        <taxon>Paracoccaceae</taxon>
        <taxon>Paracoccus</taxon>
    </lineage>
</organism>
<dbReference type="RefSeq" id="WP_099650555.1">
    <property type="nucleotide sequence ID" value="NZ_CAJGAB010000026.1"/>
</dbReference>
<accession>A0A2D2C6Y7</accession>
<geneLocation type="plasmid" evidence="10">
    <name>ptt13-3</name>
</geneLocation>
<dbReference type="Pfam" id="PF01270">
    <property type="entry name" value="Glyco_hydro_8"/>
    <property type="match status" value="1"/>
</dbReference>
<dbReference type="InterPro" id="IPR012341">
    <property type="entry name" value="6hp_glycosidase-like_sf"/>
</dbReference>
<dbReference type="EMBL" id="CP024425">
    <property type="protein sequence ID" value="ATQ58209.1"/>
    <property type="molecule type" value="Genomic_DNA"/>
</dbReference>
<dbReference type="InterPro" id="IPR002037">
    <property type="entry name" value="Glyco_hydro_8"/>
</dbReference>
<evidence type="ECO:0000256" key="6">
    <source>
        <dbReference type="ARBA" id="ARBA00023295"/>
    </source>
</evidence>
<dbReference type="InterPro" id="IPR008928">
    <property type="entry name" value="6-hairpin_glycosidase_sf"/>
</dbReference>
<keyword evidence="9" id="KW-0614">Plasmid</keyword>
<dbReference type="SUPFAM" id="SSF48208">
    <property type="entry name" value="Six-hairpin glycosidases"/>
    <property type="match status" value="1"/>
</dbReference>
<evidence type="ECO:0000256" key="4">
    <source>
        <dbReference type="ARBA" id="ARBA00022801"/>
    </source>
</evidence>
<gene>
    <name evidence="9" type="ORF">PYTT13_20380</name>
</gene>
<keyword evidence="5" id="KW-0136">Cellulose degradation</keyword>
<dbReference type="GO" id="GO:0030245">
    <property type="term" value="P:cellulose catabolic process"/>
    <property type="evidence" value="ECO:0007669"/>
    <property type="project" value="UniProtKB-KW"/>
</dbReference>
<proteinExistence type="inferred from homology"/>
<evidence type="ECO:0000313" key="9">
    <source>
        <dbReference type="EMBL" id="ATQ58209.1"/>
    </source>
</evidence>
<keyword evidence="7" id="KW-0119">Carbohydrate metabolism</keyword>
<evidence type="ECO:0000256" key="5">
    <source>
        <dbReference type="ARBA" id="ARBA00023001"/>
    </source>
</evidence>
<keyword evidence="6" id="KW-0326">Glycosidase</keyword>
<protein>
    <recommendedName>
        <fullName evidence="3">cellulase</fullName>
        <ecNumber evidence="3">3.2.1.4</ecNumber>
    </recommendedName>
</protein>
<evidence type="ECO:0000313" key="10">
    <source>
        <dbReference type="Proteomes" id="UP000229314"/>
    </source>
</evidence>
<dbReference type="GO" id="GO:0008810">
    <property type="term" value="F:cellulase activity"/>
    <property type="evidence" value="ECO:0007669"/>
    <property type="project" value="UniProtKB-EC"/>
</dbReference>
<dbReference type="EC" id="3.2.1.4" evidence="3"/>
<keyword evidence="8" id="KW-0732">Signal</keyword>
<comment type="catalytic activity">
    <reaction evidence="1">
        <text>Endohydrolysis of (1-&gt;4)-beta-D-glucosidic linkages in cellulose, lichenin and cereal beta-D-glucans.</text>
        <dbReference type="EC" id="3.2.1.4"/>
    </reaction>
</comment>
<dbReference type="Gene3D" id="1.50.10.10">
    <property type="match status" value="1"/>
</dbReference>
<evidence type="ECO:0000256" key="3">
    <source>
        <dbReference type="ARBA" id="ARBA00012601"/>
    </source>
</evidence>
<evidence type="ECO:0000256" key="1">
    <source>
        <dbReference type="ARBA" id="ARBA00000966"/>
    </source>
</evidence>
<evidence type="ECO:0000256" key="7">
    <source>
        <dbReference type="ARBA" id="ARBA00023326"/>
    </source>
</evidence>
<reference evidence="9 10" key="1">
    <citation type="submission" date="2017-10" db="EMBL/GenBank/DDBJ databases">
        <title>Complete genome sequence of Paracoccus yeei TT13 isolated from human skin.</title>
        <authorList>
            <person name="Lee K."/>
            <person name="Lim J.Y."/>
            <person name="Hwang I."/>
        </authorList>
    </citation>
    <scope>NUCLEOTIDE SEQUENCE [LARGE SCALE GENOMIC DNA]</scope>
    <source>
        <strain evidence="9 10">TT13</strain>
        <plasmid evidence="10">Plasmid ptt13-3</plasmid>
    </source>
</reference>
<dbReference type="AlphaFoldDB" id="A0A2D2C6Y7"/>
<feature type="signal peptide" evidence="8">
    <location>
        <begin position="1"/>
        <end position="23"/>
    </location>
</feature>
<keyword evidence="4 9" id="KW-0378">Hydrolase</keyword>
<dbReference type="PRINTS" id="PR00735">
    <property type="entry name" value="GLHYDRLASE8"/>
</dbReference>
<dbReference type="Proteomes" id="UP000229314">
    <property type="component" value="Plasmid pTT13-3"/>
</dbReference>
<keyword evidence="7" id="KW-0624">Polysaccharide degradation</keyword>
<sequence length="361" mass="38378">MDRRTLLLGLGAAALAGEAPAVAQDAIQGPNPLDASWQAWKTICLSDDGRVVDGFQNAASHSEGQGYGLTLAALMDDRPAFDAILDWTRRNLAVRDDALMAWRWQPDTVPQVQDRNNASDGDLFLAWALVIAATRQQRPDLIEPAGAIARDLLRLCTAPHPADDSQLLFLPAALGFRSDERVVINPSYYMPQAMRDLAQATGTWQLAQLADDGVRMIDGLAGAGLVPDWVAFGPAGQEPPPARFSRNAGYEAIRVPLFALWSGQATSPAVRAFAQAAGDAPPGGPYPVVFDPATRAVIETSAHAGYGAVAALANCASADLGKAVVGSAMRPFATDQPYYPATLHLMALLAQVFHYPTCVPL</sequence>
<dbReference type="GeneID" id="78900008"/>
<name>A0A2D2C6Y7_9RHOB</name>
<comment type="similarity">
    <text evidence="2">Belongs to the glycosyl hydrolase 8 (cellulase D) family.</text>
</comment>